<organism evidence="21 22">
    <name type="scientific">Microtus ochrogaster</name>
    <name type="common">Prairie vole</name>
    <dbReference type="NCBI Taxonomy" id="79684"/>
    <lineage>
        <taxon>Eukaryota</taxon>
        <taxon>Metazoa</taxon>
        <taxon>Chordata</taxon>
        <taxon>Craniata</taxon>
        <taxon>Vertebrata</taxon>
        <taxon>Euteleostomi</taxon>
        <taxon>Mammalia</taxon>
        <taxon>Eutheria</taxon>
        <taxon>Euarchontoglires</taxon>
        <taxon>Glires</taxon>
        <taxon>Rodentia</taxon>
        <taxon>Myomorpha</taxon>
        <taxon>Muroidea</taxon>
        <taxon>Cricetidae</taxon>
        <taxon>Arvicolinae</taxon>
        <taxon>Microtus</taxon>
    </lineage>
</organism>
<feature type="domain" description="Dynein heavy chain ATP-binding dynein motor region" evidence="17">
    <location>
        <begin position="633"/>
        <end position="854"/>
    </location>
</feature>
<dbReference type="EMBL" id="JAATJU010021040">
    <property type="protein sequence ID" value="KAH0514862.1"/>
    <property type="molecule type" value="Genomic_DNA"/>
</dbReference>
<evidence type="ECO:0000256" key="2">
    <source>
        <dbReference type="ARBA" id="ARBA00008887"/>
    </source>
</evidence>
<dbReference type="FunFam" id="1.20.1270.280:FF:000001">
    <property type="entry name" value="dynein heavy chain 7, axonemal"/>
    <property type="match status" value="1"/>
</dbReference>
<dbReference type="FunFam" id="3.40.50.300:FF:000362">
    <property type="entry name" value="Dynein, axonemal, heavy chain 6"/>
    <property type="match status" value="1"/>
</dbReference>
<sequence length="1684" mass="192017">MVRIFSSIMAFYLRSREFPPDYFIVGNQIVSGTMEIYKQSMENLLPTPAKSHYTFNLRDFSRVIRGCLLIEREAVESKHTMIRLFVHEVLRVFYDRLINDDDRNWLFMLIKTVIKDHFKEPFDAIFFHLRKENAPVTEEDIRNLMFGDYMNPDLEGDDRIYIEIPSIQQFNDVVDQCLDENVGMKGQKTVFLITDTQIKEEAFLEDIDSVLNTGEVPNIFAADEKQEVMEGVRPVAQAGNKHDELSPLALFAFFVNRCKDNLHVVVAFSPIGDAFRNRLRQFPSLINCCTIDWFQPWPEDALERVAVNFLETLELTEVERQEIVPICKHFHTSIMVLSERFLEELGRHNYVTATSYLELIGSFRQLLTKKRQAIMEAKQRYVNGLDQLAFAESQVGEMKLELVELQPKLEEAKIENARMMQIIEIESAQVEAKRKFVKLDEEIASGKAEEAQALKNECESDLAEAIPALEAALSALDTLKVVAPKKARLSEAQKSLAETMELLNQKRAELAEVEHHLENLQKIFLEKTEEKAALEDQVELCAKKLERASKLIGGLGGEKSRWSQAANDLQITYENLTGDVLVSAGVIAYLGAFTSGFRQECTENWSMLCKEKKIPCSEEFSLSKTLGDPVKIRAWNIAGLPTDAFSIDNGVIVNNSRRWPLMIDPQGQANKWIKNSEKENQLSVIKLSDTDYMRTLENCIQFGSPLLLENVGEELDPSLEPLLLRQTFKQGGIDCIRLGEVIIEYSFDFKFYITTKLRNPHYMPELATKVSLLNFMITPEGLEDQLLGIVVAKERPELEEERNALILQSAANKKQLKDIETRILETLSSSEGNILEDESAIKVLDSAKIMSNEITKKQQVAEKTELKIAESREGYRPIAKHSSVLFFSIADLANIDPMYQYSLIWFVNLYINSIHDSNKSKILEKRLRYLNDHFTYNLYCNICRSLFEKDKLLFSFLLCANLLLAKKEIEYQEMMFLLTGGVSLKSAEKNPAPEWLQDKSWEEICRASELAIFQGLREHFCEHTEEWREIYDSKEPHNVKFPEPMDKTLNELQKIIILRCLRPDKITPAITNYVTDKLGKKFVEPPPFDLTKSYLDSNCTIPLIFVLSPGADPMASLLKFANDKSMSGNKFQAISLGQGQGPVAAKMITAAIEEGTWVCLQNCHLAVSWMPTLEKICEDFSTEICNSTFRLWLTSYPSPKFPVTILQNGVKMTNEPPTGLRLNLLQSYLSDPISDPQFFKGCLGKEPAWEKLLFGVCFFHALVQERKKFGPLGWNIPYGFNESDLRISIRQLQKLPFTQEPEIFGLHENVDISKDLQQTKLLFESLLLTQGGSKQTGSSGSTDQILLEITEDILEQKLPFTQEPEIFGLHENVDISKDLQQTKVLFESLLLTQGGSKQTGSSGSTDQILLEITEDILEQLPNDFDIEAALQRYPVRYEESMNTVLVQEMERFNNLIRTIRNTLQDLKKAIKGVVVMDSALEALSSSLLIGKVPEIWAERSYPSLKPLGSYITDFLARLNFLKEWYNLGKPNVFWISGFFFTQAFLTGAMQNYARKYTIPIDLLGYEFEVIPSHDSDTAPEDGVYIHGLYLDGARWDGSSGLLAEQHPKLLFDLMPIIWIKPNEKSKIVKSNAYICPLYKTSERKGTLSTTGHSTNFVIAMLLKTDLPVQHWIKRGVAMLCQLDN</sequence>
<dbReference type="Gene3D" id="3.10.490.20">
    <property type="match status" value="1"/>
</dbReference>
<dbReference type="InterPro" id="IPR041658">
    <property type="entry name" value="AAA_lid_11"/>
</dbReference>
<dbReference type="GO" id="GO:0045505">
    <property type="term" value="F:dynein intermediate chain binding"/>
    <property type="evidence" value="ECO:0007669"/>
    <property type="project" value="InterPro"/>
</dbReference>
<evidence type="ECO:0000313" key="21">
    <source>
        <dbReference type="EMBL" id="KAH0514862.1"/>
    </source>
</evidence>
<feature type="domain" description="Dynein heavy chain coiled coil stalk" evidence="15">
    <location>
        <begin position="380"/>
        <end position="480"/>
    </location>
</feature>
<dbReference type="Gene3D" id="3.40.50.300">
    <property type="entry name" value="P-loop containing nucleotide triphosphate hydrolases"/>
    <property type="match status" value="3"/>
</dbReference>
<dbReference type="Pfam" id="PF18198">
    <property type="entry name" value="AAA_lid_11"/>
    <property type="match status" value="1"/>
</dbReference>
<evidence type="ECO:0000256" key="8">
    <source>
        <dbReference type="ARBA" id="ARBA00023054"/>
    </source>
</evidence>
<keyword evidence="8 13" id="KW-0175">Coiled coil</keyword>
<dbReference type="InterPro" id="IPR024317">
    <property type="entry name" value="Dynein_heavy_chain_D4_dom"/>
</dbReference>
<dbReference type="Pfam" id="PF03028">
    <property type="entry name" value="Dynein_heavy"/>
    <property type="match status" value="1"/>
</dbReference>
<dbReference type="InterPro" id="IPR041228">
    <property type="entry name" value="Dynein_C"/>
</dbReference>
<keyword evidence="5" id="KW-0547">Nucleotide-binding</keyword>
<keyword evidence="6" id="KW-0067">ATP-binding</keyword>
<dbReference type="Pfam" id="PF12777">
    <property type="entry name" value="MT"/>
    <property type="match status" value="2"/>
</dbReference>
<comment type="similarity">
    <text evidence="2">Belongs to the dynein heavy chain family.</text>
</comment>
<dbReference type="Gene3D" id="1.20.1270.280">
    <property type="match status" value="1"/>
</dbReference>
<dbReference type="Gene3D" id="6.10.140.1060">
    <property type="match status" value="1"/>
</dbReference>
<reference evidence="21" key="1">
    <citation type="submission" date="2020-03" db="EMBL/GenBank/DDBJ databases">
        <title>Studies in the Genomics of Life Span.</title>
        <authorList>
            <person name="Glass D."/>
        </authorList>
    </citation>
    <scope>NUCLEOTIDE SEQUENCE</scope>
    <source>
        <strain evidence="21">LTLLF</strain>
        <tissue evidence="21">Muscle</tissue>
    </source>
</reference>
<dbReference type="Gene3D" id="1.20.920.30">
    <property type="match status" value="1"/>
</dbReference>
<dbReference type="FunFam" id="3.40.50.300:FF:000223">
    <property type="entry name" value="Dynein heavy chain 3, axonemal"/>
    <property type="match status" value="1"/>
</dbReference>
<keyword evidence="3" id="KW-0963">Cytoplasm</keyword>
<keyword evidence="7" id="KW-0243">Dynein</keyword>
<keyword evidence="10" id="KW-0505">Motor protein</keyword>
<dbReference type="Pfam" id="PF18199">
    <property type="entry name" value="Dynein_C"/>
    <property type="match status" value="1"/>
</dbReference>
<dbReference type="InterPro" id="IPR035706">
    <property type="entry name" value="AAA_9"/>
</dbReference>
<feature type="domain" description="Dynein heavy chain AAA lid" evidence="19">
    <location>
        <begin position="1249"/>
        <end position="1294"/>
    </location>
</feature>
<comment type="subcellular location">
    <subcellularLocation>
        <location evidence="1">Cytoplasm</location>
        <location evidence="1">Cytoskeleton</location>
        <location evidence="1">Cilium axoneme</location>
    </subcellularLocation>
</comment>
<feature type="domain" description="Dynein heavy chain region D6 P-loop" evidence="14">
    <location>
        <begin position="1098"/>
        <end position="1213"/>
    </location>
</feature>
<dbReference type="Gene3D" id="1.10.8.1220">
    <property type="match status" value="1"/>
</dbReference>
<feature type="domain" description="Dynein heavy chain 3 AAA+ lid" evidence="18">
    <location>
        <begin position="36"/>
        <end position="123"/>
    </location>
</feature>
<dbReference type="Gene3D" id="1.10.8.720">
    <property type="entry name" value="Region D6 of dynein motor"/>
    <property type="match status" value="1"/>
</dbReference>
<evidence type="ECO:0000256" key="13">
    <source>
        <dbReference type="SAM" id="Coils"/>
    </source>
</evidence>
<evidence type="ECO:0000256" key="11">
    <source>
        <dbReference type="ARBA" id="ARBA00023212"/>
    </source>
</evidence>
<evidence type="ECO:0000256" key="1">
    <source>
        <dbReference type="ARBA" id="ARBA00004430"/>
    </source>
</evidence>
<protein>
    <submittedName>
        <fullName evidence="21">Dynein heavy chain 7, axonemal</fullName>
    </submittedName>
</protein>
<feature type="domain" description="Dynein heavy chain AAA module D4" evidence="16">
    <location>
        <begin position="167"/>
        <end position="366"/>
    </location>
</feature>
<feature type="domain" description="Dynein heavy chain coiled coil stalk" evidence="15">
    <location>
        <begin position="482"/>
        <end position="603"/>
    </location>
</feature>
<dbReference type="InterPro" id="IPR043160">
    <property type="entry name" value="Dynein_C_barrel"/>
</dbReference>
<evidence type="ECO:0000256" key="7">
    <source>
        <dbReference type="ARBA" id="ARBA00023017"/>
    </source>
</evidence>
<dbReference type="GO" id="GO:0051959">
    <property type="term" value="F:dynein light intermediate chain binding"/>
    <property type="evidence" value="ECO:0007669"/>
    <property type="project" value="InterPro"/>
</dbReference>
<dbReference type="SUPFAM" id="SSF52540">
    <property type="entry name" value="P-loop containing nucleoside triphosphate hydrolases"/>
    <property type="match status" value="1"/>
</dbReference>
<dbReference type="InterPro" id="IPR041589">
    <property type="entry name" value="DNAH3_AAA_lid_1"/>
</dbReference>
<dbReference type="InterPro" id="IPR026983">
    <property type="entry name" value="DHC"/>
</dbReference>
<evidence type="ECO:0000259" key="16">
    <source>
        <dbReference type="Pfam" id="PF12780"/>
    </source>
</evidence>
<dbReference type="GO" id="GO:0008569">
    <property type="term" value="F:minus-end-directed microtubule motor activity"/>
    <property type="evidence" value="ECO:0007669"/>
    <property type="project" value="InterPro"/>
</dbReference>
<keyword evidence="12" id="KW-0966">Cell projection</keyword>
<keyword evidence="9" id="KW-0969">Cilium</keyword>
<keyword evidence="11" id="KW-0206">Cytoskeleton</keyword>
<name>A0A8J6GQX9_MICOH</name>
<dbReference type="Pfam" id="PF12780">
    <property type="entry name" value="AAA_8"/>
    <property type="match status" value="1"/>
</dbReference>
<evidence type="ECO:0000259" key="18">
    <source>
        <dbReference type="Pfam" id="PF17857"/>
    </source>
</evidence>
<evidence type="ECO:0000259" key="15">
    <source>
        <dbReference type="Pfam" id="PF12777"/>
    </source>
</evidence>
<feature type="domain" description="Dynein heavy chain C-terminal" evidence="20">
    <location>
        <begin position="1380"/>
        <end position="1680"/>
    </location>
</feature>
<dbReference type="PANTHER" id="PTHR22878">
    <property type="entry name" value="DYNEIN HEAVY CHAIN 6, AXONEMAL-LIKE-RELATED"/>
    <property type="match status" value="1"/>
</dbReference>
<evidence type="ECO:0000256" key="12">
    <source>
        <dbReference type="ARBA" id="ARBA00023273"/>
    </source>
</evidence>
<evidence type="ECO:0000256" key="10">
    <source>
        <dbReference type="ARBA" id="ARBA00023175"/>
    </source>
</evidence>
<dbReference type="GO" id="GO:0005524">
    <property type="term" value="F:ATP binding"/>
    <property type="evidence" value="ECO:0007669"/>
    <property type="project" value="UniProtKB-KW"/>
</dbReference>
<evidence type="ECO:0000259" key="17">
    <source>
        <dbReference type="Pfam" id="PF12781"/>
    </source>
</evidence>
<gene>
    <name evidence="21" type="ORF">LTLLF_133010</name>
</gene>
<evidence type="ECO:0000256" key="5">
    <source>
        <dbReference type="ARBA" id="ARBA00022741"/>
    </source>
</evidence>
<keyword evidence="4" id="KW-0493">Microtubule</keyword>
<dbReference type="GO" id="GO:0005930">
    <property type="term" value="C:axoneme"/>
    <property type="evidence" value="ECO:0007669"/>
    <property type="project" value="UniProtKB-SubCell"/>
</dbReference>
<evidence type="ECO:0000259" key="14">
    <source>
        <dbReference type="Pfam" id="PF03028"/>
    </source>
</evidence>
<dbReference type="FunFam" id="1.10.8.720:FF:000046">
    <property type="entry name" value="Uncharacterized protein"/>
    <property type="match status" value="1"/>
</dbReference>
<dbReference type="GO" id="GO:0005874">
    <property type="term" value="C:microtubule"/>
    <property type="evidence" value="ECO:0007669"/>
    <property type="project" value="UniProtKB-KW"/>
</dbReference>
<dbReference type="FunFam" id="1.20.920.30:FF:000002">
    <property type="entry name" value="Dynein axonemal heavy chain 3"/>
    <property type="match status" value="1"/>
</dbReference>
<dbReference type="InterPro" id="IPR024743">
    <property type="entry name" value="Dynein_HC_stalk"/>
</dbReference>
<evidence type="ECO:0000256" key="3">
    <source>
        <dbReference type="ARBA" id="ARBA00022490"/>
    </source>
</evidence>
<dbReference type="GO" id="GO:0030286">
    <property type="term" value="C:dynein complex"/>
    <property type="evidence" value="ECO:0007669"/>
    <property type="project" value="UniProtKB-KW"/>
</dbReference>
<dbReference type="PANTHER" id="PTHR22878:SF70">
    <property type="entry name" value="DYNEIN HEAVY CHAIN 2, AXONEMAL"/>
    <property type="match status" value="1"/>
</dbReference>
<dbReference type="FunFam" id="1.10.8.1220:FF:000001">
    <property type="entry name" value="Dynein axonemal heavy chain 5"/>
    <property type="match status" value="1"/>
</dbReference>
<dbReference type="Pfam" id="PF17857">
    <property type="entry name" value="AAA_lid_1"/>
    <property type="match status" value="1"/>
</dbReference>
<dbReference type="InterPro" id="IPR042219">
    <property type="entry name" value="AAA_lid_11_sf"/>
</dbReference>
<dbReference type="Proteomes" id="UP000710432">
    <property type="component" value="Unassembled WGS sequence"/>
</dbReference>
<evidence type="ECO:0000259" key="20">
    <source>
        <dbReference type="Pfam" id="PF18199"/>
    </source>
</evidence>
<feature type="coiled-coil region" evidence="13">
    <location>
        <begin position="486"/>
        <end position="551"/>
    </location>
</feature>
<dbReference type="FunFam" id="3.10.490.20:FF:000001">
    <property type="entry name" value="dynein heavy chain 7, axonemal"/>
    <property type="match status" value="1"/>
</dbReference>
<evidence type="ECO:0000313" key="22">
    <source>
        <dbReference type="Proteomes" id="UP000710432"/>
    </source>
</evidence>
<dbReference type="Gene3D" id="1.20.920.20">
    <property type="match status" value="2"/>
</dbReference>
<proteinExistence type="inferred from homology"/>
<evidence type="ECO:0000256" key="4">
    <source>
        <dbReference type="ARBA" id="ARBA00022701"/>
    </source>
</evidence>
<dbReference type="GO" id="GO:0007018">
    <property type="term" value="P:microtubule-based movement"/>
    <property type="evidence" value="ECO:0007669"/>
    <property type="project" value="InterPro"/>
</dbReference>
<dbReference type="InterPro" id="IPR027417">
    <property type="entry name" value="P-loop_NTPase"/>
</dbReference>
<dbReference type="Pfam" id="PF12781">
    <property type="entry name" value="AAA_9"/>
    <property type="match status" value="1"/>
</dbReference>
<comment type="caution">
    <text evidence="21">The sequence shown here is derived from an EMBL/GenBank/DDBJ whole genome shotgun (WGS) entry which is preliminary data.</text>
</comment>
<evidence type="ECO:0000256" key="9">
    <source>
        <dbReference type="ARBA" id="ARBA00023069"/>
    </source>
</evidence>
<dbReference type="InterPro" id="IPR004273">
    <property type="entry name" value="Dynein_heavy_D6_P-loop"/>
</dbReference>
<accession>A0A8J6GQX9</accession>
<evidence type="ECO:0000256" key="6">
    <source>
        <dbReference type="ARBA" id="ARBA00022840"/>
    </source>
</evidence>
<evidence type="ECO:0000259" key="19">
    <source>
        <dbReference type="Pfam" id="PF18198"/>
    </source>
</evidence>